<evidence type="ECO:0000313" key="9">
    <source>
        <dbReference type="EMBL" id="ALM74664.1"/>
    </source>
</evidence>
<gene>
    <name evidence="9" type="primary">eIF1A</name>
    <name evidence="5" type="synonym">eif1a</name>
    <name evidence="9" type="ORF">TBCH5v1_0706</name>
</gene>
<dbReference type="NCBIfam" id="NF003085">
    <property type="entry name" value="PRK04012.1-5"/>
    <property type="match status" value="1"/>
</dbReference>
<evidence type="ECO:0000256" key="5">
    <source>
        <dbReference type="HAMAP-Rule" id="MF_00216"/>
    </source>
</evidence>
<protein>
    <recommendedName>
        <fullName evidence="5">Translation initiation factor 1A</fullName>
        <shortName evidence="5">aIF-1A</shortName>
    </recommendedName>
</protein>
<dbReference type="InterPro" id="IPR018104">
    <property type="entry name" value="TIF_eIF-1A_CS"/>
</dbReference>
<dbReference type="PANTHER" id="PTHR21668">
    <property type="entry name" value="EIF-1A"/>
    <property type="match status" value="1"/>
</dbReference>
<proteinExistence type="inferred from homology"/>
<dbReference type="HAMAP" id="MF_00216">
    <property type="entry name" value="aIF_1A"/>
    <property type="match status" value="1"/>
</dbReference>
<dbReference type="NCBIfam" id="NF003084">
    <property type="entry name" value="PRK04012.1-3"/>
    <property type="match status" value="1"/>
</dbReference>
<comment type="function">
    <text evidence="4 5 7">Seems to be required for maximal rate of protein biosynthesis. Enhances ribosome dissociation into subunits and stabilizes the binding of the initiator Met-tRNA(I) to 40 S ribosomal subunits.</text>
</comment>
<dbReference type="GeneID" id="26135984"/>
<dbReference type="GO" id="GO:0003723">
    <property type="term" value="F:RNA binding"/>
    <property type="evidence" value="ECO:0007669"/>
    <property type="project" value="InterPro"/>
</dbReference>
<evidence type="ECO:0000256" key="4">
    <source>
        <dbReference type="ARBA" id="ARBA00025502"/>
    </source>
</evidence>
<evidence type="ECO:0000256" key="6">
    <source>
        <dbReference type="RuleBase" id="RU004364"/>
    </source>
</evidence>
<dbReference type="STRING" id="55802.TBCH5v1_0706"/>
<dbReference type="SMART" id="SM00652">
    <property type="entry name" value="eIF1a"/>
    <property type="match status" value="1"/>
</dbReference>
<dbReference type="Pfam" id="PF01176">
    <property type="entry name" value="eIF-1a"/>
    <property type="match status" value="1"/>
</dbReference>
<dbReference type="Gene3D" id="2.40.50.140">
    <property type="entry name" value="Nucleic acid-binding proteins"/>
    <property type="match status" value="1"/>
</dbReference>
<dbReference type="PROSITE" id="PS50832">
    <property type="entry name" value="S1_IF1_TYPE"/>
    <property type="match status" value="1"/>
</dbReference>
<keyword evidence="3 5" id="KW-0648">Protein biosynthesis</keyword>
<keyword evidence="2 5" id="KW-0396">Initiation factor</keyword>
<dbReference type="PROSITE" id="PS01262">
    <property type="entry name" value="IF1A"/>
    <property type="match status" value="1"/>
</dbReference>
<name>A0A0S1XA88_THEBA</name>
<dbReference type="SUPFAM" id="SSF50249">
    <property type="entry name" value="Nucleic acid-binding proteins"/>
    <property type="match status" value="1"/>
</dbReference>
<dbReference type="PATRIC" id="fig|55802.8.peg.699"/>
<reference evidence="9 10" key="1">
    <citation type="journal article" date="2016" name="Genome Announc.">
        <title>Complete genome sequence of the hyperthermophilic and piezophilic archaeon Thermococcus barophilus Ch5, capable of growth at the expense of hydrogenogenesis from carbon monoxide and formate.</title>
        <authorList>
            <person name="Oger P."/>
            <person name="Sokolova T.G."/>
            <person name="Kozhevnikova D.A."/>
            <person name="Taranov E.A."/>
            <person name="Vannier P."/>
            <person name="Lee H.S."/>
            <person name="Kwon K.K."/>
            <person name="Kang S.G."/>
            <person name="Lee J.H."/>
            <person name="Bonch-Osmolovskaya E.A."/>
            <person name="Lebedinsky A.V."/>
        </authorList>
    </citation>
    <scope>NUCLEOTIDE SEQUENCE [LARGE SCALE GENOMIC DNA]</scope>
    <source>
        <strain evidence="10">Ch5</strain>
    </source>
</reference>
<evidence type="ECO:0000256" key="3">
    <source>
        <dbReference type="ARBA" id="ARBA00022917"/>
    </source>
</evidence>
<dbReference type="InterPro" id="IPR001253">
    <property type="entry name" value="TIF_eIF-1A"/>
</dbReference>
<evidence type="ECO:0000313" key="10">
    <source>
        <dbReference type="Proteomes" id="UP000066042"/>
    </source>
</evidence>
<feature type="domain" description="S1-like" evidence="8">
    <location>
        <begin position="15"/>
        <end position="90"/>
    </location>
</feature>
<accession>A0A0S1XA88</accession>
<dbReference type="GO" id="GO:0003743">
    <property type="term" value="F:translation initiation factor activity"/>
    <property type="evidence" value="ECO:0007669"/>
    <property type="project" value="UniProtKB-UniRule"/>
</dbReference>
<dbReference type="Proteomes" id="UP000066042">
    <property type="component" value="Chromosome"/>
</dbReference>
<dbReference type="InterPro" id="IPR012340">
    <property type="entry name" value="NA-bd_OB-fold"/>
</dbReference>
<dbReference type="NCBIfam" id="NF003086">
    <property type="entry name" value="PRK04012.2-2"/>
    <property type="match status" value="1"/>
</dbReference>
<sequence length="114" mass="13202">MAKPKRDNRKVEGDEVIRVPLPEGNQLFGVVEQALGAGWMDVRCEDGKIRRCRIPGRLKRRMWIKVGDLVIVQPWPVQTDKRGDIVYRYTRTQVDWLIRKGKISQEFLTGGLTL</sequence>
<dbReference type="EMBL" id="CP013050">
    <property type="protein sequence ID" value="ALM74664.1"/>
    <property type="molecule type" value="Genomic_DNA"/>
</dbReference>
<evidence type="ECO:0000259" key="8">
    <source>
        <dbReference type="PROSITE" id="PS50832"/>
    </source>
</evidence>
<dbReference type="RefSeq" id="WP_056933516.1">
    <property type="nucleotide sequence ID" value="NZ_CP013050.1"/>
</dbReference>
<organism evidence="9 10">
    <name type="scientific">Thermococcus barophilus</name>
    <dbReference type="NCBI Taxonomy" id="55802"/>
    <lineage>
        <taxon>Archaea</taxon>
        <taxon>Methanobacteriati</taxon>
        <taxon>Methanobacteriota</taxon>
        <taxon>Thermococci</taxon>
        <taxon>Thermococcales</taxon>
        <taxon>Thermococcaceae</taxon>
        <taxon>Thermococcus</taxon>
    </lineage>
</organism>
<dbReference type="InterPro" id="IPR006196">
    <property type="entry name" value="RNA-binding_domain_S1_IF1"/>
</dbReference>
<evidence type="ECO:0000256" key="1">
    <source>
        <dbReference type="ARBA" id="ARBA00007392"/>
    </source>
</evidence>
<evidence type="ECO:0000256" key="7">
    <source>
        <dbReference type="RuleBase" id="RU004365"/>
    </source>
</evidence>
<dbReference type="NCBIfam" id="TIGR00523">
    <property type="entry name" value="eIF-1A"/>
    <property type="match status" value="1"/>
</dbReference>
<evidence type="ECO:0000256" key="2">
    <source>
        <dbReference type="ARBA" id="ARBA00022540"/>
    </source>
</evidence>
<comment type="similarity">
    <text evidence="1 5 6">Belongs to the eIF-1A family.</text>
</comment>
<dbReference type="CDD" id="cd05793">
    <property type="entry name" value="S1_IF1A"/>
    <property type="match status" value="1"/>
</dbReference>
<dbReference type="AlphaFoldDB" id="A0A0S1XA88"/>